<evidence type="ECO:0000313" key="7">
    <source>
        <dbReference type="RefSeq" id="XP_003748100.1"/>
    </source>
</evidence>
<sequence>MEHILLLYLSASALSRINLKQAFRIKQCLSVLKLNETQCEELLRLEDVKADDLKKTSDALIDARLGVEYAAGTILVFLLSQYLVKYGVKHAALLCLIGSWLANALIYITIYFVEVDTSFTFLAAVPLAVSGGEILMSTITCTHIGTSSIGNARRWRFVCYQFCLLFPEMVAQTLDVYLLSAADHRYIGLWAMGILSAAVILSFFFSEVYAEGFESHSVKQRIKCSMGLVSLNETIMCFTRKRPCRGRIQLCLLICFLSTVPFYFDFFSEVRAAFMSDSFGWDSTQFARVSLVALGFSYLFGVIVSTVLTRCVRPLDPTVAVFGFACLAFSFVFLLNTVFTVICYYGAVTLLTMPILGLAALRSHLCQLVEKAEIAPIFALICASERISHVVANRLWKLIIVLNRPHLSFVVVSVSQLVYTMIPFYGSSFMVSTTRDYGYPAHIYNPPLVVF</sequence>
<evidence type="ECO:0000256" key="5">
    <source>
        <dbReference type="SAM" id="Phobius"/>
    </source>
</evidence>
<dbReference type="PANTHER" id="PTHR23507:SF1">
    <property type="entry name" value="FI18259P1-RELATED"/>
    <property type="match status" value="1"/>
</dbReference>
<dbReference type="GeneID" id="100903290"/>
<keyword evidence="3 5" id="KW-1133">Transmembrane helix</keyword>
<feature type="transmembrane region" description="Helical" evidence="5">
    <location>
        <begin position="407"/>
        <end position="426"/>
    </location>
</feature>
<feature type="transmembrane region" description="Helical" evidence="5">
    <location>
        <begin position="186"/>
        <end position="210"/>
    </location>
</feature>
<accession>A0AAJ6QYL6</accession>
<dbReference type="SUPFAM" id="SSF103473">
    <property type="entry name" value="MFS general substrate transporter"/>
    <property type="match status" value="1"/>
</dbReference>
<keyword evidence="4 5" id="KW-0472">Membrane</keyword>
<dbReference type="Proteomes" id="UP000694867">
    <property type="component" value="Unplaced"/>
</dbReference>
<feature type="transmembrane region" description="Helical" evidence="5">
    <location>
        <begin position="286"/>
        <end position="307"/>
    </location>
</feature>
<comment type="subcellular location">
    <subcellularLocation>
        <location evidence="1">Membrane</location>
        <topology evidence="1">Multi-pass membrane protein</topology>
    </subcellularLocation>
</comment>
<evidence type="ECO:0000256" key="2">
    <source>
        <dbReference type="ARBA" id="ARBA00022692"/>
    </source>
</evidence>
<dbReference type="KEGG" id="goe:100903290"/>
<evidence type="ECO:0000256" key="3">
    <source>
        <dbReference type="ARBA" id="ARBA00022989"/>
    </source>
</evidence>
<proteinExistence type="predicted"/>
<protein>
    <submittedName>
        <fullName evidence="7">Uncharacterized protein LOC100903290</fullName>
    </submittedName>
</protein>
<reference evidence="7" key="1">
    <citation type="submission" date="2025-08" db="UniProtKB">
        <authorList>
            <consortium name="RefSeq"/>
        </authorList>
    </citation>
    <scope>IDENTIFICATION</scope>
</reference>
<feature type="transmembrane region" description="Helical" evidence="5">
    <location>
        <begin position="319"/>
        <end position="338"/>
    </location>
</feature>
<evidence type="ECO:0000256" key="4">
    <source>
        <dbReference type="ARBA" id="ARBA00023136"/>
    </source>
</evidence>
<dbReference type="RefSeq" id="XP_003748100.1">
    <property type="nucleotide sequence ID" value="XM_003748052.2"/>
</dbReference>
<keyword evidence="2 5" id="KW-0812">Transmembrane</keyword>
<feature type="transmembrane region" description="Helical" evidence="5">
    <location>
        <begin position="91"/>
        <end position="113"/>
    </location>
</feature>
<keyword evidence="6" id="KW-1185">Reference proteome</keyword>
<feature type="transmembrane region" description="Helical" evidence="5">
    <location>
        <begin position="66"/>
        <end position="84"/>
    </location>
</feature>
<dbReference type="PANTHER" id="PTHR23507">
    <property type="entry name" value="ZGC:174356"/>
    <property type="match status" value="1"/>
</dbReference>
<feature type="transmembrane region" description="Helical" evidence="5">
    <location>
        <begin position="157"/>
        <end position="180"/>
    </location>
</feature>
<dbReference type="GO" id="GO:0022857">
    <property type="term" value="F:transmembrane transporter activity"/>
    <property type="evidence" value="ECO:0007669"/>
    <property type="project" value="TreeGrafter"/>
</dbReference>
<feature type="transmembrane region" description="Helical" evidence="5">
    <location>
        <begin position="248"/>
        <end position="266"/>
    </location>
</feature>
<dbReference type="AlphaFoldDB" id="A0AAJ6QYL6"/>
<organism evidence="6 7">
    <name type="scientific">Galendromus occidentalis</name>
    <name type="common">western predatory mite</name>
    <dbReference type="NCBI Taxonomy" id="34638"/>
    <lineage>
        <taxon>Eukaryota</taxon>
        <taxon>Metazoa</taxon>
        <taxon>Ecdysozoa</taxon>
        <taxon>Arthropoda</taxon>
        <taxon>Chelicerata</taxon>
        <taxon>Arachnida</taxon>
        <taxon>Acari</taxon>
        <taxon>Parasitiformes</taxon>
        <taxon>Mesostigmata</taxon>
        <taxon>Gamasina</taxon>
        <taxon>Phytoseioidea</taxon>
        <taxon>Phytoseiidae</taxon>
        <taxon>Typhlodrominae</taxon>
        <taxon>Galendromus</taxon>
    </lineage>
</organism>
<feature type="transmembrane region" description="Helical" evidence="5">
    <location>
        <begin position="119"/>
        <end position="145"/>
    </location>
</feature>
<evidence type="ECO:0000313" key="6">
    <source>
        <dbReference type="Proteomes" id="UP000694867"/>
    </source>
</evidence>
<dbReference type="GO" id="GO:0016020">
    <property type="term" value="C:membrane"/>
    <property type="evidence" value="ECO:0007669"/>
    <property type="project" value="UniProtKB-SubCell"/>
</dbReference>
<dbReference type="InterPro" id="IPR036259">
    <property type="entry name" value="MFS_trans_sf"/>
</dbReference>
<gene>
    <name evidence="7" type="primary">LOC100903290</name>
</gene>
<evidence type="ECO:0000256" key="1">
    <source>
        <dbReference type="ARBA" id="ARBA00004141"/>
    </source>
</evidence>
<name>A0AAJ6QYL6_9ACAR</name>